<name>A0A3S3PF19_9ACAR</name>
<proteinExistence type="predicted"/>
<dbReference type="Proteomes" id="UP000285301">
    <property type="component" value="Unassembled WGS sequence"/>
</dbReference>
<dbReference type="OrthoDB" id="10039452at2759"/>
<gene>
    <name evidence="1" type="ORF">B4U79_14268</name>
</gene>
<keyword evidence="2" id="KW-1185">Reference proteome</keyword>
<dbReference type="AlphaFoldDB" id="A0A3S3PF19"/>
<evidence type="ECO:0000313" key="1">
    <source>
        <dbReference type="EMBL" id="RWR99707.1"/>
    </source>
</evidence>
<sequence length="48" mass="5679">MHSLIHNQLSAPIFNEMIRYAWRKSGYNVDYNGSFQNVRDVCFSLLNE</sequence>
<dbReference type="EMBL" id="NCKU01013929">
    <property type="protein sequence ID" value="RWR99707.1"/>
    <property type="molecule type" value="Genomic_DNA"/>
</dbReference>
<organism evidence="1 2">
    <name type="scientific">Dinothrombium tinctorium</name>
    <dbReference type="NCBI Taxonomy" id="1965070"/>
    <lineage>
        <taxon>Eukaryota</taxon>
        <taxon>Metazoa</taxon>
        <taxon>Ecdysozoa</taxon>
        <taxon>Arthropoda</taxon>
        <taxon>Chelicerata</taxon>
        <taxon>Arachnida</taxon>
        <taxon>Acari</taxon>
        <taxon>Acariformes</taxon>
        <taxon>Trombidiformes</taxon>
        <taxon>Prostigmata</taxon>
        <taxon>Anystina</taxon>
        <taxon>Parasitengona</taxon>
        <taxon>Trombidioidea</taxon>
        <taxon>Trombidiidae</taxon>
        <taxon>Dinothrombium</taxon>
    </lineage>
</organism>
<comment type="caution">
    <text evidence="1">The sequence shown here is derived from an EMBL/GenBank/DDBJ whole genome shotgun (WGS) entry which is preliminary data.</text>
</comment>
<accession>A0A3S3PF19</accession>
<protein>
    <submittedName>
        <fullName evidence="1">Uncharacterized protein</fullName>
    </submittedName>
</protein>
<evidence type="ECO:0000313" key="2">
    <source>
        <dbReference type="Proteomes" id="UP000285301"/>
    </source>
</evidence>
<reference evidence="1 2" key="1">
    <citation type="journal article" date="2018" name="Gigascience">
        <title>Genomes of trombidid mites reveal novel predicted allergens and laterally-transferred genes associated with secondary metabolism.</title>
        <authorList>
            <person name="Dong X."/>
            <person name="Chaisiri K."/>
            <person name="Xia D."/>
            <person name="Armstrong S.D."/>
            <person name="Fang Y."/>
            <person name="Donnelly M.J."/>
            <person name="Kadowaki T."/>
            <person name="McGarry J.W."/>
            <person name="Darby A.C."/>
            <person name="Makepeace B.L."/>
        </authorList>
    </citation>
    <scope>NUCLEOTIDE SEQUENCE [LARGE SCALE GENOMIC DNA]</scope>
    <source>
        <strain evidence="1">UoL-WK</strain>
    </source>
</reference>